<dbReference type="EMBL" id="SPHZ02000011">
    <property type="protein sequence ID" value="KAF0894385.1"/>
    <property type="molecule type" value="Genomic_DNA"/>
</dbReference>
<accession>A0A6G1C165</accession>
<keyword evidence="5" id="KW-0472">Membrane</keyword>
<dbReference type="GO" id="GO:0000785">
    <property type="term" value="C:chromatin"/>
    <property type="evidence" value="ECO:0007669"/>
    <property type="project" value="TreeGrafter"/>
</dbReference>
<gene>
    <name evidence="6" type="ORF">E2562_038714</name>
</gene>
<dbReference type="Pfam" id="PF20168">
    <property type="entry name" value="PDS5"/>
    <property type="match status" value="1"/>
</dbReference>
<keyword evidence="2" id="KW-0227">DNA damage</keyword>
<proteinExistence type="predicted"/>
<reference evidence="6 7" key="1">
    <citation type="submission" date="2019-11" db="EMBL/GenBank/DDBJ databases">
        <title>Whole genome sequence of Oryza granulata.</title>
        <authorList>
            <person name="Li W."/>
        </authorList>
    </citation>
    <scope>NUCLEOTIDE SEQUENCE [LARGE SCALE GENOMIC DNA]</scope>
    <source>
        <strain evidence="7">cv. Menghai</strain>
        <tissue evidence="6">Leaf</tissue>
    </source>
</reference>
<evidence type="ECO:0008006" key="8">
    <source>
        <dbReference type="Google" id="ProtNLM"/>
    </source>
</evidence>
<evidence type="ECO:0000256" key="4">
    <source>
        <dbReference type="ARBA" id="ARBA00023242"/>
    </source>
</evidence>
<keyword evidence="3" id="KW-0234">DNA repair</keyword>
<evidence type="ECO:0000313" key="6">
    <source>
        <dbReference type="EMBL" id="KAF0894385.1"/>
    </source>
</evidence>
<evidence type="ECO:0000256" key="3">
    <source>
        <dbReference type="ARBA" id="ARBA00023204"/>
    </source>
</evidence>
<name>A0A6G1C165_9ORYZ</name>
<organism evidence="6 7">
    <name type="scientific">Oryza meyeriana var. granulata</name>
    <dbReference type="NCBI Taxonomy" id="110450"/>
    <lineage>
        <taxon>Eukaryota</taxon>
        <taxon>Viridiplantae</taxon>
        <taxon>Streptophyta</taxon>
        <taxon>Embryophyta</taxon>
        <taxon>Tracheophyta</taxon>
        <taxon>Spermatophyta</taxon>
        <taxon>Magnoliopsida</taxon>
        <taxon>Liliopsida</taxon>
        <taxon>Poales</taxon>
        <taxon>Poaceae</taxon>
        <taxon>BOP clade</taxon>
        <taxon>Oryzoideae</taxon>
        <taxon>Oryzeae</taxon>
        <taxon>Oryzinae</taxon>
        <taxon>Oryza</taxon>
        <taxon>Oryza meyeriana</taxon>
    </lineage>
</organism>
<evidence type="ECO:0000256" key="2">
    <source>
        <dbReference type="ARBA" id="ARBA00022763"/>
    </source>
</evidence>
<comment type="caution">
    <text evidence="6">The sequence shown here is derived from an EMBL/GenBank/DDBJ whole genome shotgun (WGS) entry which is preliminary data.</text>
</comment>
<dbReference type="PANTHER" id="PTHR12663:SF3">
    <property type="entry name" value="SISTER CHROMATID COHESION PROTEIN PDS5 HOMOLOG C"/>
    <property type="match status" value="1"/>
</dbReference>
<keyword evidence="7" id="KW-1185">Reference proteome</keyword>
<evidence type="ECO:0000256" key="1">
    <source>
        <dbReference type="ARBA" id="ARBA00004123"/>
    </source>
</evidence>
<dbReference type="Proteomes" id="UP000479710">
    <property type="component" value="Unassembled WGS sequence"/>
</dbReference>
<keyword evidence="5" id="KW-1133">Transmembrane helix</keyword>
<evidence type="ECO:0000313" key="7">
    <source>
        <dbReference type="Proteomes" id="UP000479710"/>
    </source>
</evidence>
<sequence>MERAAAEMEMERRLRDIGARFSSLPDGDELLRLLEDVLKLIVEAFRELDDVDCSSYGTRVSMLETFAEIRGCNLLLDLDCNDLIQDMFHYFFRTTSYATSFFAFLCHIFTTLSVSILLGSVKWITVIFSCVLDFEKCL</sequence>
<keyword evidence="5" id="KW-0812">Transmembrane</keyword>
<evidence type="ECO:0000256" key="5">
    <source>
        <dbReference type="SAM" id="Phobius"/>
    </source>
</evidence>
<keyword evidence="4" id="KW-0539">Nucleus</keyword>
<dbReference type="GO" id="GO:0005634">
    <property type="term" value="C:nucleus"/>
    <property type="evidence" value="ECO:0007669"/>
    <property type="project" value="UniProtKB-SubCell"/>
</dbReference>
<dbReference type="GO" id="GO:0007064">
    <property type="term" value="P:mitotic sister chromatid cohesion"/>
    <property type="evidence" value="ECO:0007669"/>
    <property type="project" value="InterPro"/>
</dbReference>
<protein>
    <recommendedName>
        <fullName evidence="8">Rx N-terminal domain-containing protein</fullName>
    </recommendedName>
</protein>
<comment type="subcellular location">
    <subcellularLocation>
        <location evidence="1">Nucleus</location>
    </subcellularLocation>
</comment>
<dbReference type="PANTHER" id="PTHR12663">
    <property type="entry name" value="ANDROGEN INDUCED INHIBITOR OF PROLIFERATION AS3 / PDS5-RELATED"/>
    <property type="match status" value="1"/>
</dbReference>
<dbReference type="InterPro" id="IPR039776">
    <property type="entry name" value="Pds5"/>
</dbReference>
<dbReference type="AlphaFoldDB" id="A0A6G1C165"/>
<feature type="transmembrane region" description="Helical" evidence="5">
    <location>
        <begin position="97"/>
        <end position="118"/>
    </location>
</feature>
<dbReference type="GO" id="GO:0006281">
    <property type="term" value="P:DNA repair"/>
    <property type="evidence" value="ECO:0007669"/>
    <property type="project" value="UniProtKB-KW"/>
</dbReference>